<evidence type="ECO:0000313" key="2">
    <source>
        <dbReference type="Proteomes" id="UP000016927"/>
    </source>
</evidence>
<dbReference type="HOGENOM" id="CLU_1525614_0_0_1"/>
<dbReference type="EMBL" id="KB909306">
    <property type="protein sequence ID" value="EOB12603.1"/>
    <property type="molecule type" value="Genomic_DNA"/>
</dbReference>
<dbReference type="VEuPathDB" id="MicrosporidiaDB:NBO_398g0001"/>
<gene>
    <name evidence="1" type="ORF">NBO_398g0001</name>
</gene>
<sequence>MKKIIVNLSKMKLLKIDEYISAMEEQYSEDKFKIIENTAKFKLHHFKNYAECLESILRFIKNLNHVNSLIDDDVLNSIVYKFFVLPINTKPALKLSTFIDNLRKKCKQKNTENKKFTGFITRISAIFSELIKPILNKPSKNIEILIDACFDHINSKIMKNNIFLPITISTILISTF</sequence>
<dbReference type="Proteomes" id="UP000016927">
    <property type="component" value="Unassembled WGS sequence"/>
</dbReference>
<keyword evidence="2" id="KW-1185">Reference proteome</keyword>
<name>R0MIH0_NOSB1</name>
<dbReference type="AlphaFoldDB" id="R0MIH0"/>
<protein>
    <submittedName>
        <fullName evidence="1">Uncharacterized protein</fullName>
    </submittedName>
</protein>
<organism evidence="1 2">
    <name type="scientific">Nosema bombycis (strain CQ1 / CVCC 102059)</name>
    <name type="common">Microsporidian parasite</name>
    <name type="synonym">Pebrine of silkworm</name>
    <dbReference type="NCBI Taxonomy" id="578461"/>
    <lineage>
        <taxon>Eukaryota</taxon>
        <taxon>Fungi</taxon>
        <taxon>Fungi incertae sedis</taxon>
        <taxon>Microsporidia</taxon>
        <taxon>Nosematidae</taxon>
        <taxon>Nosema</taxon>
    </lineage>
</organism>
<reference evidence="1 2" key="1">
    <citation type="journal article" date="2013" name="BMC Genomics">
        <title>Comparative genomics of parasitic silkworm microsporidia reveal an association between genome expansion and host adaptation.</title>
        <authorList>
            <person name="Pan G."/>
            <person name="Xu J."/>
            <person name="Li T."/>
            <person name="Xia Q."/>
            <person name="Liu S.L."/>
            <person name="Zhang G."/>
            <person name="Li S."/>
            <person name="Li C."/>
            <person name="Liu H."/>
            <person name="Yang L."/>
            <person name="Liu T."/>
            <person name="Zhang X."/>
            <person name="Wu Z."/>
            <person name="Fan W."/>
            <person name="Dang X."/>
            <person name="Xiang H."/>
            <person name="Tao M."/>
            <person name="Li Y."/>
            <person name="Hu J."/>
            <person name="Li Z."/>
            <person name="Lin L."/>
            <person name="Luo J."/>
            <person name="Geng L."/>
            <person name="Wang L."/>
            <person name="Long M."/>
            <person name="Wan Y."/>
            <person name="He N."/>
            <person name="Zhang Z."/>
            <person name="Lu C."/>
            <person name="Keeling P.J."/>
            <person name="Wang J."/>
            <person name="Xiang Z."/>
            <person name="Zhou Z."/>
        </authorList>
    </citation>
    <scope>NUCLEOTIDE SEQUENCE [LARGE SCALE GENOMIC DNA]</scope>
    <source>
        <strain evidence="2">CQ1 / CVCC 102059</strain>
    </source>
</reference>
<proteinExistence type="predicted"/>
<evidence type="ECO:0000313" key="1">
    <source>
        <dbReference type="EMBL" id="EOB12603.1"/>
    </source>
</evidence>
<accession>R0MIH0</accession>